<sequence length="287" mass="32372">MKKLIITGDDFGLALPVNEAIEEAHVNGILTAASLMVGARAAADAVERAHRLPSLGVGLHLVLVEGLPILPPESIPDLIGSDGEFSSHRVRAGINFFFKPGVRRQLAAEIRSQFQAFRTTNLPLDHVNSHNHMHLHPTVLSIILKVGKEFGLKTIRVPYEPLLPSWLASRKGLFRKLVSWLFLSPWIFLLHRRLRRAQLRSNKFVFGMNDSGNMQLLHLLRFLHCLPEGVSEIYFHPATRRCPEIERTMPDYHHEAELEALTSPVTRQTLSSLGIEKITFSDLWKAK</sequence>
<dbReference type="NCBIfam" id="TIGR03473">
    <property type="entry name" value="HpnK"/>
    <property type="match status" value="1"/>
</dbReference>
<evidence type="ECO:0000313" key="6">
    <source>
        <dbReference type="EMBL" id="MBI4595555.1"/>
    </source>
</evidence>
<dbReference type="Proteomes" id="UP000772181">
    <property type="component" value="Unassembled WGS sequence"/>
</dbReference>
<dbReference type="AlphaFoldDB" id="A0A933GLX7"/>
<dbReference type="InterPro" id="IPR011330">
    <property type="entry name" value="Glyco_hydro/deAcase_b/a-brl"/>
</dbReference>
<dbReference type="SUPFAM" id="SSF88713">
    <property type="entry name" value="Glycoside hydrolase/deacetylase"/>
    <property type="match status" value="1"/>
</dbReference>
<dbReference type="InterPro" id="IPR006879">
    <property type="entry name" value="YdjC-like"/>
</dbReference>
<dbReference type="PANTHER" id="PTHR31609:SF1">
    <property type="entry name" value="CARBOHYDRATE DEACETYLASE"/>
    <property type="match status" value="1"/>
</dbReference>
<dbReference type="EMBL" id="JACQWF010000188">
    <property type="protein sequence ID" value="MBI4595555.1"/>
    <property type="molecule type" value="Genomic_DNA"/>
</dbReference>
<evidence type="ECO:0000256" key="4">
    <source>
        <dbReference type="ARBA" id="ARBA00022842"/>
    </source>
</evidence>
<dbReference type="Gene3D" id="3.20.20.370">
    <property type="entry name" value="Glycoside hydrolase/deacetylase"/>
    <property type="match status" value="1"/>
</dbReference>
<keyword evidence="5" id="KW-0119">Carbohydrate metabolism</keyword>
<keyword evidence="2" id="KW-0479">Metal-binding</keyword>
<dbReference type="PANTHER" id="PTHR31609">
    <property type="entry name" value="YDJC DEACETYLASE FAMILY MEMBER"/>
    <property type="match status" value="1"/>
</dbReference>
<dbReference type="GO" id="GO:0019213">
    <property type="term" value="F:deacetylase activity"/>
    <property type="evidence" value="ECO:0007669"/>
    <property type="project" value="TreeGrafter"/>
</dbReference>
<evidence type="ECO:0000313" key="7">
    <source>
        <dbReference type="Proteomes" id="UP000772181"/>
    </source>
</evidence>
<dbReference type="InterPro" id="IPR017836">
    <property type="entry name" value="Hopanoid_biosynth-assoc_HpnK"/>
</dbReference>
<evidence type="ECO:0000256" key="2">
    <source>
        <dbReference type="ARBA" id="ARBA00022723"/>
    </source>
</evidence>
<evidence type="ECO:0000256" key="5">
    <source>
        <dbReference type="ARBA" id="ARBA00023277"/>
    </source>
</evidence>
<comment type="cofactor">
    <cofactor evidence="1">
        <name>Mg(2+)</name>
        <dbReference type="ChEBI" id="CHEBI:18420"/>
    </cofactor>
</comment>
<reference evidence="6" key="1">
    <citation type="submission" date="2020-07" db="EMBL/GenBank/DDBJ databases">
        <title>Huge and variable diversity of episymbiotic CPR bacteria and DPANN archaea in groundwater ecosystems.</title>
        <authorList>
            <person name="He C.Y."/>
            <person name="Keren R."/>
            <person name="Whittaker M."/>
            <person name="Farag I.F."/>
            <person name="Doudna J."/>
            <person name="Cate J.H.D."/>
            <person name="Banfield J.F."/>
        </authorList>
    </citation>
    <scope>NUCLEOTIDE SEQUENCE</scope>
    <source>
        <strain evidence="6">NC_groundwater_1482_Ag_S-0.65um_47_24</strain>
    </source>
</reference>
<evidence type="ECO:0000256" key="1">
    <source>
        <dbReference type="ARBA" id="ARBA00001946"/>
    </source>
</evidence>
<dbReference type="Pfam" id="PF04794">
    <property type="entry name" value="YdjC"/>
    <property type="match status" value="1"/>
</dbReference>
<proteinExistence type="predicted"/>
<keyword evidence="3" id="KW-0378">Hydrolase</keyword>
<dbReference type="GO" id="GO:0005975">
    <property type="term" value="P:carbohydrate metabolic process"/>
    <property type="evidence" value="ECO:0007669"/>
    <property type="project" value="InterPro"/>
</dbReference>
<dbReference type="CDD" id="cd10804">
    <property type="entry name" value="YdjC_HpnK_like"/>
    <property type="match status" value="1"/>
</dbReference>
<accession>A0A933GLX7</accession>
<dbReference type="GO" id="GO:0016787">
    <property type="term" value="F:hydrolase activity"/>
    <property type="evidence" value="ECO:0007669"/>
    <property type="project" value="UniProtKB-KW"/>
</dbReference>
<protein>
    <submittedName>
        <fullName evidence="6">Hopanoid biosynthesis-associated protein HpnK</fullName>
    </submittedName>
</protein>
<evidence type="ECO:0000256" key="3">
    <source>
        <dbReference type="ARBA" id="ARBA00022801"/>
    </source>
</evidence>
<comment type="caution">
    <text evidence="6">The sequence shown here is derived from an EMBL/GenBank/DDBJ whole genome shotgun (WGS) entry which is preliminary data.</text>
</comment>
<gene>
    <name evidence="6" type="primary">hpnK</name>
    <name evidence="6" type="ORF">HY730_04160</name>
</gene>
<dbReference type="GO" id="GO:0046872">
    <property type="term" value="F:metal ion binding"/>
    <property type="evidence" value="ECO:0007669"/>
    <property type="project" value="UniProtKB-KW"/>
</dbReference>
<organism evidence="6 7">
    <name type="scientific">Tectimicrobiota bacterium</name>
    <dbReference type="NCBI Taxonomy" id="2528274"/>
    <lineage>
        <taxon>Bacteria</taxon>
        <taxon>Pseudomonadati</taxon>
        <taxon>Nitrospinota/Tectimicrobiota group</taxon>
        <taxon>Candidatus Tectimicrobiota</taxon>
    </lineage>
</organism>
<keyword evidence="4" id="KW-0460">Magnesium</keyword>
<name>A0A933GLX7_UNCTE</name>